<sequence>MVTSQHNFPAALVRFECSTKPPITGRVIATVTRIAGYRSDDGTSRPPGFGVSSGFGTQKLAVPVSSRWWDLNRRCS</sequence>
<keyword evidence="2" id="KW-1185">Reference proteome</keyword>
<organism evidence="1 2">
    <name type="scientific">Sphagnum jensenii</name>
    <dbReference type="NCBI Taxonomy" id="128206"/>
    <lineage>
        <taxon>Eukaryota</taxon>
        <taxon>Viridiplantae</taxon>
        <taxon>Streptophyta</taxon>
        <taxon>Embryophyta</taxon>
        <taxon>Bryophyta</taxon>
        <taxon>Sphagnophytina</taxon>
        <taxon>Sphagnopsida</taxon>
        <taxon>Sphagnales</taxon>
        <taxon>Sphagnaceae</taxon>
        <taxon>Sphagnum</taxon>
    </lineage>
</organism>
<dbReference type="EMBL" id="OZ023719">
    <property type="protein sequence ID" value="CAK9869128.1"/>
    <property type="molecule type" value="Genomic_DNA"/>
</dbReference>
<accession>A0ABP1B246</accession>
<proteinExistence type="predicted"/>
<evidence type="ECO:0000313" key="2">
    <source>
        <dbReference type="Proteomes" id="UP001497522"/>
    </source>
</evidence>
<name>A0ABP1B246_9BRYO</name>
<protein>
    <submittedName>
        <fullName evidence="1">Uncharacterized protein</fullName>
    </submittedName>
</protein>
<gene>
    <name evidence="1" type="ORF">CSSPJE1EN2_LOCUS11918</name>
</gene>
<reference evidence="1" key="1">
    <citation type="submission" date="2024-03" db="EMBL/GenBank/DDBJ databases">
        <authorList>
            <consortium name="ELIXIR-Norway"/>
            <consortium name="Elixir Norway"/>
        </authorList>
    </citation>
    <scope>NUCLEOTIDE SEQUENCE</scope>
</reference>
<dbReference type="Proteomes" id="UP001497522">
    <property type="component" value="Chromosome 18"/>
</dbReference>
<evidence type="ECO:0000313" key="1">
    <source>
        <dbReference type="EMBL" id="CAK9869128.1"/>
    </source>
</evidence>